<evidence type="ECO:0000313" key="3">
    <source>
        <dbReference type="Proteomes" id="UP000255469"/>
    </source>
</evidence>
<dbReference type="GO" id="GO:0051999">
    <property type="term" value="P:mannosyl-inositol phosphorylceramide biosynthetic process"/>
    <property type="evidence" value="ECO:0007669"/>
    <property type="project" value="TreeGrafter"/>
</dbReference>
<sequence length="247" mass="29259">MIPKIIHYCWLSDDPVPSDLQKYMRTWKEKLPDYEFMKWDFNRFDKQSSKWVAQAFDNKKYAFAADYIRLYALYNYGGIYLDMDVEVLKSYNPFLCLNTMLGWQNGNDGFEVAAFGVEQGTCWVAKALAYYKDRDFVRPDGSFDTTTLPKIIEAQFKYQNLSLMDVKSVEEALRAEENGFIPIFPSYVFSPKEFYDNKVNCTKETVSIHQFAASWMPMSYRIKRRIEHLMGDKLITCYRLIKQYIKR</sequence>
<accession>A0A379EE36</accession>
<dbReference type="GO" id="GO:0016020">
    <property type="term" value="C:membrane"/>
    <property type="evidence" value="ECO:0007669"/>
    <property type="project" value="GOC"/>
</dbReference>
<keyword evidence="2" id="KW-0328">Glycosyltransferase</keyword>
<keyword evidence="1 2" id="KW-0808">Transferase</keyword>
<proteinExistence type="predicted"/>
<protein>
    <submittedName>
        <fullName evidence="2">Mannosyltransferase OCH1 and related enzymes</fullName>
    </submittedName>
</protein>
<dbReference type="PANTHER" id="PTHR32385">
    <property type="entry name" value="MANNOSYL PHOSPHORYLINOSITOL CERAMIDE SYNTHASE"/>
    <property type="match status" value="1"/>
</dbReference>
<dbReference type="Pfam" id="PF04488">
    <property type="entry name" value="Gly_transf_sug"/>
    <property type="match status" value="1"/>
</dbReference>
<dbReference type="Gene3D" id="3.90.550.20">
    <property type="match status" value="1"/>
</dbReference>
<dbReference type="AlphaFoldDB" id="A0A379EE36"/>
<name>A0A379EE36_9BACT</name>
<dbReference type="RefSeq" id="WP_004352495.1">
    <property type="nucleotide sequence ID" value="NZ_CAUVPN010000010.1"/>
</dbReference>
<organism evidence="2 3">
    <name type="scientific">Prevotella denticola</name>
    <dbReference type="NCBI Taxonomy" id="28129"/>
    <lineage>
        <taxon>Bacteria</taxon>
        <taxon>Pseudomonadati</taxon>
        <taxon>Bacteroidota</taxon>
        <taxon>Bacteroidia</taxon>
        <taxon>Bacteroidales</taxon>
        <taxon>Prevotellaceae</taxon>
        <taxon>Prevotella</taxon>
    </lineage>
</organism>
<reference evidence="2 3" key="1">
    <citation type="submission" date="2018-06" db="EMBL/GenBank/DDBJ databases">
        <authorList>
            <consortium name="Pathogen Informatics"/>
            <person name="Doyle S."/>
        </authorList>
    </citation>
    <scope>NUCLEOTIDE SEQUENCE [LARGE SCALE GENOMIC DNA]</scope>
    <source>
        <strain evidence="2 3">NCTC13067</strain>
    </source>
</reference>
<dbReference type="InterPro" id="IPR051706">
    <property type="entry name" value="Glycosyltransferase_domain"/>
</dbReference>
<evidence type="ECO:0000256" key="1">
    <source>
        <dbReference type="ARBA" id="ARBA00022679"/>
    </source>
</evidence>
<dbReference type="Proteomes" id="UP000255469">
    <property type="component" value="Unassembled WGS sequence"/>
</dbReference>
<dbReference type="PANTHER" id="PTHR32385:SF15">
    <property type="entry name" value="INOSITOL PHOSPHOCERAMIDE MANNOSYLTRANSFERASE 1"/>
    <property type="match status" value="1"/>
</dbReference>
<evidence type="ECO:0000313" key="2">
    <source>
        <dbReference type="EMBL" id="SUB94343.1"/>
    </source>
</evidence>
<dbReference type="SUPFAM" id="SSF53448">
    <property type="entry name" value="Nucleotide-diphospho-sugar transferases"/>
    <property type="match status" value="1"/>
</dbReference>
<dbReference type="EMBL" id="UGTM01000002">
    <property type="protein sequence ID" value="SUB94343.1"/>
    <property type="molecule type" value="Genomic_DNA"/>
</dbReference>
<dbReference type="InterPro" id="IPR007577">
    <property type="entry name" value="GlycoTrfase_DXD_sugar-bd_CS"/>
</dbReference>
<dbReference type="GO" id="GO:0000030">
    <property type="term" value="F:mannosyltransferase activity"/>
    <property type="evidence" value="ECO:0007669"/>
    <property type="project" value="TreeGrafter"/>
</dbReference>
<gene>
    <name evidence="2" type="ORF">NCTC13067_02212</name>
</gene>
<dbReference type="InterPro" id="IPR029044">
    <property type="entry name" value="Nucleotide-diphossugar_trans"/>
</dbReference>